<name>A0A381Y0X1_9ZZZZ</name>
<dbReference type="InterPro" id="IPR036611">
    <property type="entry name" value="Trigger_fac_ribosome-bd_sf"/>
</dbReference>
<dbReference type="SUPFAM" id="SSF54534">
    <property type="entry name" value="FKBP-like"/>
    <property type="match status" value="1"/>
</dbReference>
<gene>
    <name evidence="8" type="ORF">METZ01_LOCUS123482</name>
</gene>
<dbReference type="AlphaFoldDB" id="A0A381Y0X1"/>
<evidence type="ECO:0000256" key="1">
    <source>
        <dbReference type="ARBA" id="ARBA00000971"/>
    </source>
</evidence>
<dbReference type="GO" id="GO:0044183">
    <property type="term" value="F:protein folding chaperone"/>
    <property type="evidence" value="ECO:0007669"/>
    <property type="project" value="TreeGrafter"/>
</dbReference>
<dbReference type="Pfam" id="PF05697">
    <property type="entry name" value="Trigger_N"/>
    <property type="match status" value="1"/>
</dbReference>
<sequence>MKLDVKELESLKRKLDITIPEEVVTERINNAYKDLNRQMKMPGFRPGKIPRHILEKQVPVQSFTNMFQELLQEYYEKALRQSGIVPVGAPEIDNSDFQDVKINNPLKFSVTLDIKPEVKVKNYKGLKMNKVEINIPEEEVQAAINSILEQYGSYQHHDDDHKAEKGDYLTVDFEGFFDGQPLENGSAKDMTIRIGENKMIKGFEDELIGHKLGEEFEAKAILPPNWNNKMSRVRIPIPGSKDKLPEDVAVFNVKIKEMKKMDVPALADDIAEKEGFDSIDSFKRGVKTKLQSMYEQKEEMRIKEEVFDQLVKENPIEAPDSMVNSELKFMLEGMKFQIEQSGMKTEDSGFDEEKAKEEWRGKAENNCKGYILLENIGSLENIHVSQFDLEEEFKTLAEQSKQKLEDVKNRMMANPEVIKHTSSKILGRKVMDFLYSNCEFSFVKSLNEKEESSK</sequence>
<evidence type="ECO:0000259" key="7">
    <source>
        <dbReference type="PROSITE" id="PS50059"/>
    </source>
</evidence>
<evidence type="ECO:0000256" key="2">
    <source>
        <dbReference type="ARBA" id="ARBA00005464"/>
    </source>
</evidence>
<dbReference type="GO" id="GO:0043335">
    <property type="term" value="P:protein unfolding"/>
    <property type="evidence" value="ECO:0007669"/>
    <property type="project" value="TreeGrafter"/>
</dbReference>
<reference evidence="8" key="1">
    <citation type="submission" date="2018-05" db="EMBL/GenBank/DDBJ databases">
        <authorList>
            <person name="Lanie J.A."/>
            <person name="Ng W.-L."/>
            <person name="Kazmierczak K.M."/>
            <person name="Andrzejewski T.M."/>
            <person name="Davidsen T.M."/>
            <person name="Wayne K.J."/>
            <person name="Tettelin H."/>
            <person name="Glass J.I."/>
            <person name="Rusch D."/>
            <person name="Podicherti R."/>
            <person name="Tsui H.-C.T."/>
            <person name="Winkler M.E."/>
        </authorList>
    </citation>
    <scope>NUCLEOTIDE SEQUENCE</scope>
</reference>
<evidence type="ECO:0000256" key="4">
    <source>
        <dbReference type="ARBA" id="ARBA00023110"/>
    </source>
</evidence>
<evidence type="ECO:0000256" key="5">
    <source>
        <dbReference type="ARBA" id="ARBA00023186"/>
    </source>
</evidence>
<protein>
    <recommendedName>
        <fullName evidence="3">peptidylprolyl isomerase</fullName>
        <ecNumber evidence="3">5.2.1.8</ecNumber>
    </recommendedName>
</protein>
<dbReference type="InterPro" id="IPR046357">
    <property type="entry name" value="PPIase_dom_sf"/>
</dbReference>
<dbReference type="HAMAP" id="MF_00303">
    <property type="entry name" value="Trigger_factor_Tig"/>
    <property type="match status" value="1"/>
</dbReference>
<dbReference type="GO" id="GO:0015031">
    <property type="term" value="P:protein transport"/>
    <property type="evidence" value="ECO:0007669"/>
    <property type="project" value="InterPro"/>
</dbReference>
<comment type="catalytic activity">
    <reaction evidence="1">
        <text>[protein]-peptidylproline (omega=180) = [protein]-peptidylproline (omega=0)</text>
        <dbReference type="Rhea" id="RHEA:16237"/>
        <dbReference type="Rhea" id="RHEA-COMP:10747"/>
        <dbReference type="Rhea" id="RHEA-COMP:10748"/>
        <dbReference type="ChEBI" id="CHEBI:83833"/>
        <dbReference type="ChEBI" id="CHEBI:83834"/>
        <dbReference type="EC" id="5.2.1.8"/>
    </reaction>
</comment>
<proteinExistence type="inferred from homology"/>
<dbReference type="InterPro" id="IPR008880">
    <property type="entry name" value="Trigger_fac_C"/>
</dbReference>
<dbReference type="InterPro" id="IPR005215">
    <property type="entry name" value="Trig_fac"/>
</dbReference>
<dbReference type="PIRSF" id="PIRSF003095">
    <property type="entry name" value="Trigger_factor"/>
    <property type="match status" value="1"/>
</dbReference>
<accession>A0A381Y0X1</accession>
<dbReference type="InterPro" id="IPR001179">
    <property type="entry name" value="PPIase_FKBP_dom"/>
</dbReference>
<dbReference type="Gene3D" id="3.30.70.1050">
    <property type="entry name" value="Trigger factor ribosome-binding domain"/>
    <property type="match status" value="1"/>
</dbReference>
<dbReference type="Pfam" id="PF00254">
    <property type="entry name" value="FKBP_C"/>
    <property type="match status" value="1"/>
</dbReference>
<evidence type="ECO:0000256" key="6">
    <source>
        <dbReference type="ARBA" id="ARBA00023235"/>
    </source>
</evidence>
<organism evidence="8">
    <name type="scientific">marine metagenome</name>
    <dbReference type="NCBI Taxonomy" id="408172"/>
    <lineage>
        <taxon>unclassified sequences</taxon>
        <taxon>metagenomes</taxon>
        <taxon>ecological metagenomes</taxon>
    </lineage>
</organism>
<dbReference type="SUPFAM" id="SSF109998">
    <property type="entry name" value="Triger factor/SurA peptide-binding domain-like"/>
    <property type="match status" value="1"/>
</dbReference>
<evidence type="ECO:0000313" key="8">
    <source>
        <dbReference type="EMBL" id="SVA70628.1"/>
    </source>
</evidence>
<comment type="similarity">
    <text evidence="2">Belongs to the FKBP-type PPIase family. Tig subfamily.</text>
</comment>
<keyword evidence="5" id="KW-0143">Chaperone</keyword>
<dbReference type="PANTHER" id="PTHR30560">
    <property type="entry name" value="TRIGGER FACTOR CHAPERONE AND PEPTIDYL-PROLYL CIS/TRANS ISOMERASE"/>
    <property type="match status" value="1"/>
</dbReference>
<dbReference type="Gene3D" id="3.10.50.40">
    <property type="match status" value="1"/>
</dbReference>
<keyword evidence="6" id="KW-0413">Isomerase</keyword>
<evidence type="ECO:0000256" key="3">
    <source>
        <dbReference type="ARBA" id="ARBA00013194"/>
    </source>
</evidence>
<dbReference type="NCBIfam" id="TIGR00115">
    <property type="entry name" value="tig"/>
    <property type="match status" value="1"/>
</dbReference>
<dbReference type="InterPro" id="IPR008881">
    <property type="entry name" value="Trigger_fac_ribosome-bd_bac"/>
</dbReference>
<keyword evidence="4" id="KW-0697">Rotamase</keyword>
<dbReference type="PANTHER" id="PTHR30560:SF3">
    <property type="entry name" value="TRIGGER FACTOR-LIKE PROTEIN TIG, CHLOROPLASTIC"/>
    <property type="match status" value="1"/>
</dbReference>
<feature type="domain" description="PPIase FKBP-type" evidence="7">
    <location>
        <begin position="166"/>
        <end position="259"/>
    </location>
</feature>
<dbReference type="EC" id="5.2.1.8" evidence="3"/>
<dbReference type="SUPFAM" id="SSF102735">
    <property type="entry name" value="Trigger factor ribosome-binding domain"/>
    <property type="match status" value="1"/>
</dbReference>
<dbReference type="Pfam" id="PF05698">
    <property type="entry name" value="Trigger_C"/>
    <property type="match status" value="1"/>
</dbReference>
<dbReference type="InterPro" id="IPR037041">
    <property type="entry name" value="Trigger_fac_C_sf"/>
</dbReference>
<dbReference type="Gene3D" id="1.10.3120.10">
    <property type="entry name" value="Trigger factor, C-terminal domain"/>
    <property type="match status" value="1"/>
</dbReference>
<dbReference type="GO" id="GO:0051083">
    <property type="term" value="P:'de novo' cotranslational protein folding"/>
    <property type="evidence" value="ECO:0007669"/>
    <property type="project" value="TreeGrafter"/>
</dbReference>
<dbReference type="EMBL" id="UINC01017091">
    <property type="protein sequence ID" value="SVA70628.1"/>
    <property type="molecule type" value="Genomic_DNA"/>
</dbReference>
<dbReference type="InterPro" id="IPR027304">
    <property type="entry name" value="Trigger_fact/SurA_dom_sf"/>
</dbReference>
<dbReference type="GO" id="GO:0003755">
    <property type="term" value="F:peptidyl-prolyl cis-trans isomerase activity"/>
    <property type="evidence" value="ECO:0007669"/>
    <property type="project" value="UniProtKB-KW"/>
</dbReference>
<dbReference type="GO" id="GO:0043022">
    <property type="term" value="F:ribosome binding"/>
    <property type="evidence" value="ECO:0007669"/>
    <property type="project" value="TreeGrafter"/>
</dbReference>
<dbReference type="PROSITE" id="PS50059">
    <property type="entry name" value="FKBP_PPIASE"/>
    <property type="match status" value="1"/>
</dbReference>